<dbReference type="EMBL" id="BSYA01000302">
    <property type="protein sequence ID" value="GMG38409.1"/>
    <property type="molecule type" value="Genomic_DNA"/>
</dbReference>
<evidence type="ECO:0000313" key="2">
    <source>
        <dbReference type="EMBL" id="GMG38409.1"/>
    </source>
</evidence>
<name>A0AAN4YYP1_ASPOZ</name>
<sequence>MTACNTAPREPSPGNGQTEEDTEDDSVYSSTGNTAPREPSPGNGQTEEDTEDDSVYSSTGNTAPREPSPGNGQTEEDTEDDSVYSSTGNTAPREPSPGNGQTEEDTEDDSVYSSTGNTAPREPSPGNGQTEEDTEDDSVYSSTGNTAPREPSPGNGQTEEDTEDDSVYSSTGNTAPREPSPGNGQTEEDTEDDSVYSSTGNTAPREPSPGNGQTEEDTEDDSVYSSTGNTAPREPSPGNGQTEEDTEDDSVYSSTGNTAPREPSPGNGQTEEDISTEDDSVYSSTGNNTPLELFPEIHPIDGLTTAAGADFDRLFQELDAGTSDQGPDFGPQPNLGGMMSTMTDAEASTRSSVSNTGNVASFRDLMDMLQDQYNPGFPQWPAAPMRSDLGLNRNQTLSTQSSLHIGDSDMIANSRPIENLDQVIADFLVTESIPRPEDPTSNINMTEEETNNMNNCISLQDTLVQQWPDKNYILFYGTLLTRTNVEQVLYELQNSPSLSVFTVDVLGDRLSYHHRPLELHIADATWFDCLHRGILRLTPIPQTLLLPTRINNYWSLIEIHVYSGAVIHYLFLENRSEVQDSSYFPHHPACHSCQAAIKALSHYLEDIGQPCPEWQVESTLLSSIPGDDGIGLIWTMTQRADGQDVQNGPPETFRAHLAHDIVMEALQTATDAPSPPPPQPPPGLSPNSSSSLSLSSPVPASGQQTNSLEKAHCRWSNVVIRSGDPINLTGLWDRVSQMSLDSNTSIGPRLADRLLQLALTIASPPILVEVKRQLEHLRREQSNATRRFQRSAAGVFAAGIWHKNNEQTSRIGLVLTYWYVHNYRQEQGNSSDPIAQLATDIYNHLPDTARDYSEVEEKVRDWCKRAWPWNQLVRIAGSPNVLCFLPQGITYFPGEDAPSMTEYRCIKKHCFKAIEMILRECRPQLLKFIPQNFFEIFLYNQLPETQYAIEQWTEEEILAEPLDSDKFDHAFDPVLDTNIDNN</sequence>
<feature type="compositionally biased region" description="Polar residues" evidence="1">
    <location>
        <begin position="340"/>
        <end position="356"/>
    </location>
</feature>
<accession>A0AAN4YYP1</accession>
<feature type="compositionally biased region" description="Low complexity" evidence="1">
    <location>
        <begin position="685"/>
        <end position="701"/>
    </location>
</feature>
<dbReference type="AlphaFoldDB" id="A0AAN4YYP1"/>
<feature type="compositionally biased region" description="Acidic residues" evidence="1">
    <location>
        <begin position="270"/>
        <end position="280"/>
    </location>
</feature>
<evidence type="ECO:0000313" key="3">
    <source>
        <dbReference type="Proteomes" id="UP001165205"/>
    </source>
</evidence>
<gene>
    <name evidence="2" type="ORF">Aory04_001312100</name>
</gene>
<organism evidence="2 3">
    <name type="scientific">Aspergillus oryzae</name>
    <name type="common">Yellow koji mold</name>
    <dbReference type="NCBI Taxonomy" id="5062"/>
    <lineage>
        <taxon>Eukaryota</taxon>
        <taxon>Fungi</taxon>
        <taxon>Dikarya</taxon>
        <taxon>Ascomycota</taxon>
        <taxon>Pezizomycotina</taxon>
        <taxon>Eurotiomycetes</taxon>
        <taxon>Eurotiomycetidae</taxon>
        <taxon>Eurotiales</taxon>
        <taxon>Aspergillaceae</taxon>
        <taxon>Aspergillus</taxon>
        <taxon>Aspergillus subgen. Circumdati</taxon>
    </lineage>
</organism>
<evidence type="ECO:0000256" key="1">
    <source>
        <dbReference type="SAM" id="MobiDB-lite"/>
    </source>
</evidence>
<proteinExistence type="predicted"/>
<feature type="region of interest" description="Disordered" evidence="1">
    <location>
        <begin position="669"/>
        <end position="707"/>
    </location>
</feature>
<protein>
    <submittedName>
        <fullName evidence="2">Unnamed protein product</fullName>
    </submittedName>
</protein>
<comment type="caution">
    <text evidence="2">The sequence shown here is derived from an EMBL/GenBank/DDBJ whole genome shotgun (WGS) entry which is preliminary data.</text>
</comment>
<feature type="region of interest" description="Disordered" evidence="1">
    <location>
        <begin position="1"/>
        <end position="295"/>
    </location>
</feature>
<feature type="compositionally biased region" description="Pro residues" evidence="1">
    <location>
        <begin position="673"/>
        <end position="684"/>
    </location>
</feature>
<feature type="compositionally biased region" description="Polar residues" evidence="1">
    <location>
        <begin position="281"/>
        <end position="290"/>
    </location>
</feature>
<reference evidence="2" key="1">
    <citation type="submission" date="2023-04" db="EMBL/GenBank/DDBJ databases">
        <title>Aspergillus oryzae NBRC 4228.</title>
        <authorList>
            <person name="Ichikawa N."/>
            <person name="Sato H."/>
            <person name="Tonouchi N."/>
        </authorList>
    </citation>
    <scope>NUCLEOTIDE SEQUENCE</scope>
    <source>
        <strain evidence="2">NBRC 4228</strain>
    </source>
</reference>
<feature type="region of interest" description="Disordered" evidence="1">
    <location>
        <begin position="320"/>
        <end position="356"/>
    </location>
</feature>
<dbReference type="Proteomes" id="UP001165205">
    <property type="component" value="Unassembled WGS sequence"/>
</dbReference>